<comment type="caution">
    <text evidence="9">The sequence shown here is derived from an EMBL/GenBank/DDBJ whole genome shotgun (WGS) entry which is preliminary data.</text>
</comment>
<dbReference type="Proteomes" id="UP000612808">
    <property type="component" value="Unassembled WGS sequence"/>
</dbReference>
<comment type="subcellular location">
    <subcellularLocation>
        <location evidence="1">Cell membrane</location>
        <topology evidence="1">Multi-pass membrane protein</topology>
    </subcellularLocation>
</comment>
<feature type="region of interest" description="Disordered" evidence="6">
    <location>
        <begin position="150"/>
        <end position="172"/>
    </location>
</feature>
<dbReference type="RefSeq" id="WP_203663803.1">
    <property type="nucleotide sequence ID" value="NZ_BAAAZM010000022.1"/>
</dbReference>
<keyword evidence="2" id="KW-1003">Cell membrane</keyword>
<name>A0A8J3JI92_9ACTN</name>
<sequence>MTLPTDRHGYAGFATRLTGLAADSLLLTVAGLLVSGLPPMIWRQMTGDDPQWLVALSGALAGLLPWAYFAACWALSGATIGALLVGTRTCRSDGTTLGPLRAAVRALVGLVIAPVWLVGLLGVLTDGRRRAWHDRLFGTVVRRAGSTVAPIAGRPSVGPGPSRPGPPAGPAR</sequence>
<dbReference type="InterPro" id="IPR010432">
    <property type="entry name" value="RDD"/>
</dbReference>
<dbReference type="EMBL" id="BOMB01000043">
    <property type="protein sequence ID" value="GID15468.1"/>
    <property type="molecule type" value="Genomic_DNA"/>
</dbReference>
<evidence type="ECO:0000256" key="1">
    <source>
        <dbReference type="ARBA" id="ARBA00004651"/>
    </source>
</evidence>
<evidence type="ECO:0000256" key="5">
    <source>
        <dbReference type="ARBA" id="ARBA00023136"/>
    </source>
</evidence>
<reference evidence="9" key="1">
    <citation type="submission" date="2021-01" db="EMBL/GenBank/DDBJ databases">
        <title>Whole genome shotgun sequence of Actinocatenispora rupis NBRC 107355.</title>
        <authorList>
            <person name="Komaki H."/>
            <person name="Tamura T."/>
        </authorList>
    </citation>
    <scope>NUCLEOTIDE SEQUENCE</scope>
    <source>
        <strain evidence="9">NBRC 107355</strain>
    </source>
</reference>
<proteinExistence type="predicted"/>
<accession>A0A8J3JI92</accession>
<feature type="transmembrane region" description="Helical" evidence="7">
    <location>
        <begin position="20"/>
        <end position="41"/>
    </location>
</feature>
<keyword evidence="5 7" id="KW-0472">Membrane</keyword>
<evidence type="ECO:0000256" key="2">
    <source>
        <dbReference type="ARBA" id="ARBA00022475"/>
    </source>
</evidence>
<gene>
    <name evidence="9" type="ORF">Aru02nite_63570</name>
</gene>
<keyword evidence="10" id="KW-1185">Reference proteome</keyword>
<organism evidence="9 10">
    <name type="scientific">Actinocatenispora rupis</name>
    <dbReference type="NCBI Taxonomy" id="519421"/>
    <lineage>
        <taxon>Bacteria</taxon>
        <taxon>Bacillati</taxon>
        <taxon>Actinomycetota</taxon>
        <taxon>Actinomycetes</taxon>
        <taxon>Micromonosporales</taxon>
        <taxon>Micromonosporaceae</taxon>
        <taxon>Actinocatenispora</taxon>
    </lineage>
</organism>
<feature type="domain" description="RDD" evidence="8">
    <location>
        <begin position="10"/>
        <end position="137"/>
    </location>
</feature>
<evidence type="ECO:0000256" key="7">
    <source>
        <dbReference type="SAM" id="Phobius"/>
    </source>
</evidence>
<feature type="transmembrane region" description="Helical" evidence="7">
    <location>
        <begin position="53"/>
        <end position="86"/>
    </location>
</feature>
<keyword evidence="3 7" id="KW-0812">Transmembrane</keyword>
<evidence type="ECO:0000256" key="4">
    <source>
        <dbReference type="ARBA" id="ARBA00022989"/>
    </source>
</evidence>
<dbReference type="PANTHER" id="PTHR36115">
    <property type="entry name" value="PROLINE-RICH ANTIGEN HOMOLOG-RELATED"/>
    <property type="match status" value="1"/>
</dbReference>
<keyword evidence="4 7" id="KW-1133">Transmembrane helix</keyword>
<feature type="transmembrane region" description="Helical" evidence="7">
    <location>
        <begin position="106"/>
        <end position="125"/>
    </location>
</feature>
<dbReference type="Pfam" id="PF06271">
    <property type="entry name" value="RDD"/>
    <property type="match status" value="1"/>
</dbReference>
<evidence type="ECO:0000313" key="9">
    <source>
        <dbReference type="EMBL" id="GID15468.1"/>
    </source>
</evidence>
<dbReference type="AlphaFoldDB" id="A0A8J3JI92"/>
<evidence type="ECO:0000259" key="8">
    <source>
        <dbReference type="Pfam" id="PF06271"/>
    </source>
</evidence>
<protein>
    <recommendedName>
        <fullName evidence="8">RDD domain-containing protein</fullName>
    </recommendedName>
</protein>
<feature type="compositionally biased region" description="Pro residues" evidence="6">
    <location>
        <begin position="161"/>
        <end position="172"/>
    </location>
</feature>
<evidence type="ECO:0000256" key="6">
    <source>
        <dbReference type="SAM" id="MobiDB-lite"/>
    </source>
</evidence>
<evidence type="ECO:0000313" key="10">
    <source>
        <dbReference type="Proteomes" id="UP000612808"/>
    </source>
</evidence>
<dbReference type="GO" id="GO:0005886">
    <property type="term" value="C:plasma membrane"/>
    <property type="evidence" value="ECO:0007669"/>
    <property type="project" value="UniProtKB-SubCell"/>
</dbReference>
<evidence type="ECO:0000256" key="3">
    <source>
        <dbReference type="ARBA" id="ARBA00022692"/>
    </source>
</evidence>
<dbReference type="InterPro" id="IPR051791">
    <property type="entry name" value="Pra-immunoreactive"/>
</dbReference>